<dbReference type="RefSeq" id="WP_106211137.1">
    <property type="nucleotide sequence ID" value="NZ_PVTL01000003.1"/>
</dbReference>
<keyword evidence="1" id="KW-0812">Transmembrane</keyword>
<keyword evidence="1" id="KW-1133">Transmembrane helix</keyword>
<dbReference type="Pfam" id="PF08666">
    <property type="entry name" value="SAF"/>
    <property type="match status" value="1"/>
</dbReference>
<feature type="transmembrane region" description="Helical" evidence="1">
    <location>
        <begin position="21"/>
        <end position="41"/>
    </location>
</feature>
<dbReference type="AlphaFoldDB" id="A0A2T0VFL4"/>
<evidence type="ECO:0000259" key="2">
    <source>
        <dbReference type="SMART" id="SM00858"/>
    </source>
</evidence>
<feature type="domain" description="SAF" evidence="2">
    <location>
        <begin position="48"/>
        <end position="111"/>
    </location>
</feature>
<dbReference type="OrthoDB" id="5083100at2"/>
<gene>
    <name evidence="3" type="ORF">B0I08_103157</name>
</gene>
<dbReference type="EMBL" id="PVTL01000003">
    <property type="protein sequence ID" value="PRY68952.1"/>
    <property type="molecule type" value="Genomic_DNA"/>
</dbReference>
<dbReference type="SMART" id="SM00858">
    <property type="entry name" value="SAF"/>
    <property type="match status" value="1"/>
</dbReference>
<name>A0A2T0VFL4_9MICO</name>
<evidence type="ECO:0000313" key="3">
    <source>
        <dbReference type="EMBL" id="PRY68952.1"/>
    </source>
</evidence>
<dbReference type="InterPro" id="IPR013974">
    <property type="entry name" value="SAF"/>
</dbReference>
<sequence length="216" mass="22154">MSAETRGHVPDRRKRTFWFDPRFAIGLVLVAASVGGVVWVVGVNDSSVAVLAARAAIAPGEILLAEDLRTVQVRVESVHDLYVAPDKLPSAGLVATRAIAAGELLPVSAVGSADAVQLTAVVLHLTSRLPESVSEGARLDIWAARATGGGDFEAPSVIVSAATVVRLVDDDDALMGSSDGPLVEVLIPRASVAGVLESVANGAALSAIPVDLPVTE</sequence>
<proteinExistence type="predicted"/>
<accession>A0A2T0VFL4</accession>
<reference evidence="3 4" key="1">
    <citation type="submission" date="2018-03" db="EMBL/GenBank/DDBJ databases">
        <title>Genomic Encyclopedia of Type Strains, Phase III (KMG-III): the genomes of soil and plant-associated and newly described type strains.</title>
        <authorList>
            <person name="Whitman W."/>
        </authorList>
    </citation>
    <scope>NUCLEOTIDE SEQUENCE [LARGE SCALE GENOMIC DNA]</scope>
    <source>
        <strain evidence="3 4">CGMCC 1.12484</strain>
    </source>
</reference>
<organism evidence="3 4">
    <name type="scientific">Glaciihabitans tibetensis</name>
    <dbReference type="NCBI Taxonomy" id="1266600"/>
    <lineage>
        <taxon>Bacteria</taxon>
        <taxon>Bacillati</taxon>
        <taxon>Actinomycetota</taxon>
        <taxon>Actinomycetes</taxon>
        <taxon>Micrococcales</taxon>
        <taxon>Microbacteriaceae</taxon>
        <taxon>Glaciihabitans</taxon>
    </lineage>
</organism>
<evidence type="ECO:0000256" key="1">
    <source>
        <dbReference type="SAM" id="Phobius"/>
    </source>
</evidence>
<protein>
    <submittedName>
        <fullName evidence="3">SAF domain-containing protein</fullName>
    </submittedName>
</protein>
<keyword evidence="1" id="KW-0472">Membrane</keyword>
<comment type="caution">
    <text evidence="3">The sequence shown here is derived from an EMBL/GenBank/DDBJ whole genome shotgun (WGS) entry which is preliminary data.</text>
</comment>
<keyword evidence="4" id="KW-1185">Reference proteome</keyword>
<dbReference type="Proteomes" id="UP000237983">
    <property type="component" value="Unassembled WGS sequence"/>
</dbReference>
<evidence type="ECO:0000313" key="4">
    <source>
        <dbReference type="Proteomes" id="UP000237983"/>
    </source>
</evidence>